<evidence type="ECO:0000313" key="3">
    <source>
        <dbReference type="EMBL" id="SEA44870.1"/>
    </source>
</evidence>
<feature type="transmembrane region" description="Helical" evidence="1">
    <location>
        <begin position="141"/>
        <end position="159"/>
    </location>
</feature>
<dbReference type="RefSeq" id="WP_091399911.1">
    <property type="nucleotide sequence ID" value="NZ_FNQY01000019.1"/>
</dbReference>
<dbReference type="STRING" id="551991.SAMN05192529_11939"/>
<evidence type="ECO:0000256" key="1">
    <source>
        <dbReference type="SAM" id="Phobius"/>
    </source>
</evidence>
<evidence type="ECO:0000313" key="4">
    <source>
        <dbReference type="Proteomes" id="UP000199041"/>
    </source>
</evidence>
<feature type="domain" description="PH" evidence="2">
    <location>
        <begin position="133"/>
        <end position="275"/>
    </location>
</feature>
<dbReference type="Pfam" id="PF26566">
    <property type="entry name" value="PH_40"/>
    <property type="match status" value="1"/>
</dbReference>
<keyword evidence="4" id="KW-1185">Reference proteome</keyword>
<keyword evidence="1" id="KW-1133">Transmembrane helix</keyword>
<sequence length="309" mass="36563">MQQLISKIQFSTFESGEFILTALRSYDQLIALIEIFPWEKQHAQFKVGLCGPSITIETSDGRFLKLSWFYNRKFILYFLNGHNKVFQKVLPHLEDSYFYIKKFYEQQLDLNDFKIKSTWSKHNDKYFVSKDFTYAVSFKSAASYLFYTSWFVLLTWWILPSMVLNTEHINAMGLLFAFLMLFIFGGINFWVFLNYYFYARDKVLMLSKGNDLFYFGSPSDFKSFNKSDISKIIQIQHRGSRSPLVNFALFVIEFKDGTLLQIPNIFMQESLFGEKFESRLFAYKSGNILVKRNRKISKAGNPLFFRKKN</sequence>
<gene>
    <name evidence="3" type="ORF">SAMN05192529_11939</name>
</gene>
<proteinExistence type="predicted"/>
<dbReference type="AlphaFoldDB" id="A0A1H4B9Q5"/>
<keyword evidence="1" id="KW-0812">Transmembrane</keyword>
<protein>
    <recommendedName>
        <fullName evidence="2">PH domain-containing protein</fullName>
    </recommendedName>
</protein>
<dbReference type="EMBL" id="FNQY01000019">
    <property type="protein sequence ID" value="SEA44870.1"/>
    <property type="molecule type" value="Genomic_DNA"/>
</dbReference>
<dbReference type="InterPro" id="IPR058916">
    <property type="entry name" value="PH_40"/>
</dbReference>
<feature type="transmembrane region" description="Helical" evidence="1">
    <location>
        <begin position="171"/>
        <end position="198"/>
    </location>
</feature>
<name>A0A1H4B9Q5_9BACT</name>
<reference evidence="3 4" key="1">
    <citation type="submission" date="2016-10" db="EMBL/GenBank/DDBJ databases">
        <authorList>
            <person name="de Groot N.N."/>
        </authorList>
    </citation>
    <scope>NUCLEOTIDE SEQUENCE [LARGE SCALE GENOMIC DNA]</scope>
    <source>
        <strain evidence="3 4">Vu-144</strain>
    </source>
</reference>
<accession>A0A1H4B9Q5</accession>
<evidence type="ECO:0000259" key="2">
    <source>
        <dbReference type="Pfam" id="PF26566"/>
    </source>
</evidence>
<organism evidence="3 4">
    <name type="scientific">Arachidicoccus rhizosphaerae</name>
    <dbReference type="NCBI Taxonomy" id="551991"/>
    <lineage>
        <taxon>Bacteria</taxon>
        <taxon>Pseudomonadati</taxon>
        <taxon>Bacteroidota</taxon>
        <taxon>Chitinophagia</taxon>
        <taxon>Chitinophagales</taxon>
        <taxon>Chitinophagaceae</taxon>
        <taxon>Arachidicoccus</taxon>
    </lineage>
</organism>
<keyword evidence="1" id="KW-0472">Membrane</keyword>
<dbReference type="Proteomes" id="UP000199041">
    <property type="component" value="Unassembled WGS sequence"/>
</dbReference>
<dbReference type="OrthoDB" id="662406at2"/>